<evidence type="ECO:0000313" key="4">
    <source>
        <dbReference type="Proteomes" id="UP000184600"/>
    </source>
</evidence>
<dbReference type="RefSeq" id="WP_073582463.1">
    <property type="nucleotide sequence ID" value="NZ_AP024897.1"/>
</dbReference>
<keyword evidence="4" id="KW-1185">Reference proteome</keyword>
<proteinExistence type="inferred from homology"/>
<dbReference type="EMBL" id="FRFG01000025">
    <property type="protein sequence ID" value="SHO56468.1"/>
    <property type="molecule type" value="Genomic_DNA"/>
</dbReference>
<comment type="similarity">
    <text evidence="1">Belongs to the myoviridae tail sheath protein family.</text>
</comment>
<evidence type="ECO:0000313" key="3">
    <source>
        <dbReference type="EMBL" id="SHO56468.1"/>
    </source>
</evidence>
<dbReference type="OrthoDB" id="9767864at2"/>
<accession>A0A1M7YV58</accession>
<evidence type="ECO:0000256" key="1">
    <source>
        <dbReference type="ARBA" id="ARBA00008005"/>
    </source>
</evidence>
<organism evidence="3 4">
    <name type="scientific">Vibrio quintilis</name>
    <dbReference type="NCBI Taxonomy" id="1117707"/>
    <lineage>
        <taxon>Bacteria</taxon>
        <taxon>Pseudomonadati</taxon>
        <taxon>Pseudomonadota</taxon>
        <taxon>Gammaproteobacteria</taxon>
        <taxon>Vibrionales</taxon>
        <taxon>Vibrionaceae</taxon>
        <taxon>Vibrio</taxon>
    </lineage>
</organism>
<sequence length="463" mass="51292">MAQYKTPNVYVKELSTLPASVAEVATAIPAFIGYTELVTDKDDENKSLIGKPIRITSLSEYEESFGGPYAEAITVKQNPVSEEFYIPETEETALAQFFLYQAVQHFFANGGGACYIVSTGDYSGEVVDTDFDLAVLEKVDEVTLFVMPETVHLSEELHYGLHKTALTQASKLMDRFAVTDVKQLSVLDGNIADDSASMRDNLAGELNELKYGATYYPYVRTTIARHYTDDTVTIEYADERVGGDPQTLADLYEESTAQYNEIVALLRQNYLILPPSAAVAGCMAKTDTSRGVWKAPANVALSQVLEPMVSIDNSQQENLNVDVTAGKSVNAIRTFVGKGTLIWGARTLAGNDLEWRYVSVRRFFNMVEESLQKSTAFAVFEPNTAITWLKLKTMTENYLRTLWQQGALMGSSEDQAFFVQVGLGESMTEQDILEGIMRINIGLAATRPAEFIELTFQHKSLES</sequence>
<name>A0A1M7YV58_9VIBR</name>
<feature type="domain" description="Tail sheath protein C-terminal" evidence="2">
    <location>
        <begin position="354"/>
        <end position="457"/>
    </location>
</feature>
<dbReference type="Proteomes" id="UP000184600">
    <property type="component" value="Unassembled WGS sequence"/>
</dbReference>
<evidence type="ECO:0000259" key="2">
    <source>
        <dbReference type="Pfam" id="PF17482"/>
    </source>
</evidence>
<gene>
    <name evidence="3" type="ORF">VQ7734_02237</name>
</gene>
<dbReference type="AlphaFoldDB" id="A0A1M7YV58"/>
<dbReference type="InterPro" id="IPR052042">
    <property type="entry name" value="Tail_sheath_structural"/>
</dbReference>
<dbReference type="Pfam" id="PF17482">
    <property type="entry name" value="Phage_sheath_1C"/>
    <property type="match status" value="1"/>
</dbReference>
<dbReference type="PANTHER" id="PTHR35861:SF1">
    <property type="entry name" value="PHAGE TAIL SHEATH PROTEIN"/>
    <property type="match status" value="1"/>
</dbReference>
<dbReference type="Gene3D" id="3.40.50.11780">
    <property type="match status" value="1"/>
</dbReference>
<reference evidence="4" key="1">
    <citation type="submission" date="2016-12" db="EMBL/GenBank/DDBJ databases">
        <authorList>
            <person name="Rodrigo-Torres L."/>
            <person name="Arahal R.D."/>
            <person name="Lucena T."/>
        </authorList>
    </citation>
    <scope>NUCLEOTIDE SEQUENCE [LARGE SCALE GENOMIC DNA]</scope>
</reference>
<protein>
    <submittedName>
        <fullName evidence="3">Phage tail sheath protein</fullName>
    </submittedName>
</protein>
<dbReference type="InterPro" id="IPR020287">
    <property type="entry name" value="Tail_sheath_C"/>
</dbReference>
<dbReference type="PANTHER" id="PTHR35861">
    <property type="match status" value="1"/>
</dbReference>
<dbReference type="STRING" id="1117707.VQ7734_02237"/>